<keyword evidence="3" id="KW-1185">Reference proteome</keyword>
<protein>
    <submittedName>
        <fullName evidence="2">Uncharacterized protein</fullName>
    </submittedName>
</protein>
<dbReference type="EMBL" id="CP099837">
    <property type="protein sequence ID" value="USY20085.1"/>
    <property type="molecule type" value="Genomic_DNA"/>
</dbReference>
<organism evidence="2 3">
    <name type="scientific">Nocardiopsis exhalans</name>
    <dbReference type="NCBI Taxonomy" id="163604"/>
    <lineage>
        <taxon>Bacteria</taxon>
        <taxon>Bacillati</taxon>
        <taxon>Actinomycetota</taxon>
        <taxon>Actinomycetes</taxon>
        <taxon>Streptosporangiales</taxon>
        <taxon>Nocardiopsidaceae</taxon>
        <taxon>Nocardiopsis</taxon>
    </lineage>
</organism>
<dbReference type="Proteomes" id="UP001055940">
    <property type="component" value="Chromosome"/>
</dbReference>
<evidence type="ECO:0000313" key="2">
    <source>
        <dbReference type="EMBL" id="USY20085.1"/>
    </source>
</evidence>
<dbReference type="RefSeq" id="WP_254419217.1">
    <property type="nucleotide sequence ID" value="NZ_BAAAJB010000002.1"/>
</dbReference>
<evidence type="ECO:0000313" key="3">
    <source>
        <dbReference type="Proteomes" id="UP001055940"/>
    </source>
</evidence>
<accession>A0ABY5D7Y9</accession>
<proteinExistence type="predicted"/>
<sequence length="128" mass="14806">MGYVTALFAMPARMLRPTRGWHTSPYGYFRELFAELRRNRARRVRRYAENVPFVFEVGSRPEPAPFVPAPRRPADHVPVADPHALEDPDELVPGYYRDWERKEALRRVDRSRLGVAVLHTIAEHGEAA</sequence>
<evidence type="ECO:0000256" key="1">
    <source>
        <dbReference type="SAM" id="MobiDB-lite"/>
    </source>
</evidence>
<gene>
    <name evidence="2" type="ORF">NE857_33510</name>
</gene>
<reference evidence="2" key="1">
    <citation type="submission" date="2022-06" db="EMBL/GenBank/DDBJ databases">
        <authorList>
            <person name="Ping M."/>
        </authorList>
    </citation>
    <scope>NUCLEOTIDE SEQUENCE</scope>
    <source>
        <strain evidence="2">JCM11759T</strain>
    </source>
</reference>
<name>A0ABY5D7Y9_9ACTN</name>
<feature type="region of interest" description="Disordered" evidence="1">
    <location>
        <begin position="66"/>
        <end position="86"/>
    </location>
</feature>